<dbReference type="Proteomes" id="UP000241848">
    <property type="component" value="Unassembled WGS sequence"/>
</dbReference>
<reference evidence="2 3" key="1">
    <citation type="journal article" date="2014" name="BMC Genomics">
        <title>Comparison of environmental and isolate Sulfobacillus genomes reveals diverse carbon, sulfur, nitrogen, and hydrogen metabolisms.</title>
        <authorList>
            <person name="Justice N.B."/>
            <person name="Norman A."/>
            <person name="Brown C.T."/>
            <person name="Singh A."/>
            <person name="Thomas B.C."/>
            <person name="Banfield J.F."/>
        </authorList>
    </citation>
    <scope>NUCLEOTIDE SEQUENCE [LARGE SCALE GENOMIC DNA]</scope>
    <source>
        <strain evidence="2">AMDSBA3</strain>
    </source>
</reference>
<sequence>MAEQPPVPPTTHDFPDHWGFYLLQAINRLDDKIDEIRREQEQTADALRRDVDQKFAALDAKGDALRRDVDQKFAAFDAKIDALDTKFDQKLTALQYWYWGTLVVIVIGFVTLWLSRP</sequence>
<comment type="caution">
    <text evidence="2">The sequence shown here is derived from an EMBL/GenBank/DDBJ whole genome shotgun (WGS) entry which is preliminary data.</text>
</comment>
<evidence type="ECO:0000313" key="3">
    <source>
        <dbReference type="Proteomes" id="UP000241848"/>
    </source>
</evidence>
<keyword evidence="1" id="KW-0812">Transmembrane</keyword>
<evidence type="ECO:0000313" key="2">
    <source>
        <dbReference type="EMBL" id="PSR20028.1"/>
    </source>
</evidence>
<evidence type="ECO:0008006" key="4">
    <source>
        <dbReference type="Google" id="ProtNLM"/>
    </source>
</evidence>
<organism evidence="2 3">
    <name type="scientific">Sulfobacillus acidophilus</name>
    <dbReference type="NCBI Taxonomy" id="53633"/>
    <lineage>
        <taxon>Bacteria</taxon>
        <taxon>Bacillati</taxon>
        <taxon>Bacillota</taxon>
        <taxon>Clostridia</taxon>
        <taxon>Eubacteriales</taxon>
        <taxon>Clostridiales Family XVII. Incertae Sedis</taxon>
        <taxon>Sulfobacillus</taxon>
    </lineage>
</organism>
<keyword evidence="1" id="KW-1133">Transmembrane helix</keyword>
<name>A0A2T2WCS0_9FIRM</name>
<dbReference type="AlphaFoldDB" id="A0A2T2WCS0"/>
<feature type="transmembrane region" description="Helical" evidence="1">
    <location>
        <begin position="96"/>
        <end position="114"/>
    </location>
</feature>
<keyword evidence="1" id="KW-0472">Membrane</keyword>
<proteinExistence type="predicted"/>
<gene>
    <name evidence="2" type="ORF">C7B45_16990</name>
</gene>
<dbReference type="EMBL" id="PXYV01000095">
    <property type="protein sequence ID" value="PSR20028.1"/>
    <property type="molecule type" value="Genomic_DNA"/>
</dbReference>
<accession>A0A2T2WCS0</accession>
<evidence type="ECO:0000256" key="1">
    <source>
        <dbReference type="SAM" id="Phobius"/>
    </source>
</evidence>
<protein>
    <recommendedName>
        <fullName evidence="4">DUF1640 domain-containing protein</fullName>
    </recommendedName>
</protein>